<organism evidence="1 2">
    <name type="scientific">Rhabditophanes sp. KR3021</name>
    <dbReference type="NCBI Taxonomy" id="114890"/>
    <lineage>
        <taxon>Eukaryota</taxon>
        <taxon>Metazoa</taxon>
        <taxon>Ecdysozoa</taxon>
        <taxon>Nematoda</taxon>
        <taxon>Chromadorea</taxon>
        <taxon>Rhabditida</taxon>
        <taxon>Tylenchina</taxon>
        <taxon>Panagrolaimomorpha</taxon>
        <taxon>Strongyloidoidea</taxon>
        <taxon>Alloionematidae</taxon>
        <taxon>Rhabditophanes</taxon>
    </lineage>
</organism>
<protein>
    <submittedName>
        <fullName evidence="2">Saposin B-type domain-containing protein</fullName>
    </submittedName>
</protein>
<reference evidence="2" key="1">
    <citation type="submission" date="2016-11" db="UniProtKB">
        <authorList>
            <consortium name="WormBaseParasite"/>
        </authorList>
    </citation>
    <scope>IDENTIFICATION</scope>
    <source>
        <strain evidence="2">KR3021</strain>
    </source>
</reference>
<evidence type="ECO:0000313" key="2">
    <source>
        <dbReference type="WBParaSite" id="RSKR_0000705300.1"/>
    </source>
</evidence>
<dbReference type="Proteomes" id="UP000095286">
    <property type="component" value="Unplaced"/>
</dbReference>
<dbReference type="WBParaSite" id="RSKR_0000705300.1">
    <property type="protein sequence ID" value="RSKR_0000705300.1"/>
    <property type="gene ID" value="RSKR_0000705300"/>
</dbReference>
<sequence length="98" mass="10990">MKFFIVLLIALMAFAGVAKANIICNLCLDFVKDMEVAVENDEPDLEKKADEICNKLTDDNSLLDPLCKQLVDTEIDTIIKGIENNDPPEVICKRINFC</sequence>
<accession>A0AC35U3K6</accession>
<proteinExistence type="predicted"/>
<name>A0AC35U3K6_9BILA</name>
<evidence type="ECO:0000313" key="1">
    <source>
        <dbReference type="Proteomes" id="UP000095286"/>
    </source>
</evidence>